<evidence type="ECO:0000259" key="1">
    <source>
        <dbReference type="Pfam" id="PF07717"/>
    </source>
</evidence>
<dbReference type="Pfam" id="PF07717">
    <property type="entry name" value="OB_NTP_bind"/>
    <property type="match status" value="1"/>
</dbReference>
<proteinExistence type="predicted"/>
<comment type="caution">
    <text evidence="2">The sequence shown here is derived from an EMBL/GenBank/DDBJ whole genome shotgun (WGS) entry which is preliminary data.</text>
</comment>
<name>Q4TJA7_TETNG</name>
<evidence type="ECO:0000313" key="2">
    <source>
        <dbReference type="EMBL" id="CAF87025.1"/>
    </source>
</evidence>
<organism evidence="2">
    <name type="scientific">Tetraodon nigroviridis</name>
    <name type="common">Spotted green pufferfish</name>
    <name type="synonym">Chelonodon nigroviridis</name>
    <dbReference type="NCBI Taxonomy" id="99883"/>
    <lineage>
        <taxon>Eukaryota</taxon>
        <taxon>Metazoa</taxon>
        <taxon>Chordata</taxon>
        <taxon>Craniata</taxon>
        <taxon>Vertebrata</taxon>
        <taxon>Euteleostomi</taxon>
        <taxon>Actinopterygii</taxon>
        <taxon>Neopterygii</taxon>
        <taxon>Teleostei</taxon>
        <taxon>Neoteleostei</taxon>
        <taxon>Acanthomorphata</taxon>
        <taxon>Eupercaria</taxon>
        <taxon>Tetraodontiformes</taxon>
        <taxon>Tetradontoidea</taxon>
        <taxon>Tetraodontidae</taxon>
        <taxon>Tetraodon</taxon>
    </lineage>
</organism>
<dbReference type="AlphaFoldDB" id="Q4TJA7"/>
<reference evidence="2" key="1">
    <citation type="journal article" date="2004" name="Nature">
        <title>Genome duplication in the teleost fish Tetraodon nigroviridis reveals the early vertebrate proto-karyotype.</title>
        <authorList>
            <person name="Jaillon O."/>
            <person name="Aury J.-M."/>
            <person name="Brunet F."/>
            <person name="Petit J.-L."/>
            <person name="Stange-Thomann N."/>
            <person name="Mauceli E."/>
            <person name="Bouneau L."/>
            <person name="Fischer C."/>
            <person name="Ozouf-Costaz C."/>
            <person name="Bernot A."/>
            <person name="Nicaud S."/>
            <person name="Jaffe D."/>
            <person name="Fisher S."/>
            <person name="Lutfalla G."/>
            <person name="Dossat C."/>
            <person name="Segurens B."/>
            <person name="Dasilva C."/>
            <person name="Salanoubat M."/>
            <person name="Levy M."/>
            <person name="Boudet N."/>
            <person name="Castellano S."/>
            <person name="Anthouard V."/>
            <person name="Jubin C."/>
            <person name="Castelli V."/>
            <person name="Katinka M."/>
            <person name="Vacherie B."/>
            <person name="Biemont C."/>
            <person name="Skalli Z."/>
            <person name="Cattolico L."/>
            <person name="Poulain J."/>
            <person name="De Berardinis V."/>
            <person name="Cruaud C."/>
            <person name="Duprat S."/>
            <person name="Brottier P."/>
            <person name="Coutanceau J.-P."/>
            <person name="Gouzy J."/>
            <person name="Parra G."/>
            <person name="Lardier G."/>
            <person name="Chapple C."/>
            <person name="McKernan K.J."/>
            <person name="McEwan P."/>
            <person name="Bosak S."/>
            <person name="Kellis M."/>
            <person name="Volff J.-N."/>
            <person name="Guigo R."/>
            <person name="Zody M.C."/>
            <person name="Mesirov J."/>
            <person name="Lindblad-Toh K."/>
            <person name="Birren B."/>
            <person name="Nusbaum C."/>
            <person name="Kahn D."/>
            <person name="Robinson-Rechavi M."/>
            <person name="Laudet V."/>
            <person name="Schachter V."/>
            <person name="Quetier F."/>
            <person name="Saurin W."/>
            <person name="Scarpelli C."/>
            <person name="Wincker P."/>
            <person name="Lander E.S."/>
            <person name="Weissenbach J."/>
            <person name="Roest Crollius H."/>
        </authorList>
    </citation>
    <scope>NUCLEOTIDE SEQUENCE [LARGE SCALE GENOMIC DNA]</scope>
</reference>
<dbReference type="EMBL" id="CAAE01000312">
    <property type="protein sequence ID" value="CAF87025.1"/>
    <property type="molecule type" value="Genomic_DNA"/>
</dbReference>
<reference evidence="2" key="2">
    <citation type="submission" date="2004-02" db="EMBL/GenBank/DDBJ databases">
        <authorList>
            <consortium name="Genoscope"/>
            <consortium name="Whitehead Institute Centre for Genome Research"/>
        </authorList>
    </citation>
    <scope>NUCLEOTIDE SEQUENCE</scope>
</reference>
<gene>
    <name evidence="2" type="ORF">GSTENG00001862001</name>
</gene>
<dbReference type="KEGG" id="tng:GSTEN00001862G001"/>
<dbReference type="OrthoDB" id="8922061at2759"/>
<accession>Q4TJA7</accession>
<feature type="non-terminal residue" evidence="2">
    <location>
        <position position="1"/>
    </location>
</feature>
<feature type="domain" description="DEAD-box helicase OB fold" evidence="1">
    <location>
        <begin position="1"/>
        <end position="73"/>
    </location>
</feature>
<feature type="non-terminal residue" evidence="2">
    <location>
        <position position="97"/>
    </location>
</feature>
<dbReference type="InterPro" id="IPR011709">
    <property type="entry name" value="DEAD-box_helicase_OB_fold"/>
</dbReference>
<sequence length="97" mass="11076">QVAKDVDGSGDYLLLTHRHVAHLHPFSSYLCRRPRPAPPSWVLYHRFTIAHDNSVCVASQVHPQMLVELAPQYFLENLPPSEGKELLVELRRSLEPP</sequence>
<protein>
    <submittedName>
        <fullName evidence="2">(spotted green pufferfish) hypothetical protein</fullName>
    </submittedName>
</protein>